<reference evidence="4" key="1">
    <citation type="submission" date="2011-05" db="EMBL/GenBank/DDBJ databases">
        <authorList>
            <person name="Richards S.R."/>
            <person name="Qu J."/>
            <person name="Jiang H."/>
            <person name="Jhangiani S.N."/>
            <person name="Agravi P."/>
            <person name="Goodspeed R."/>
            <person name="Gross S."/>
            <person name="Mandapat C."/>
            <person name="Jackson L."/>
            <person name="Mathew T."/>
            <person name="Pu L."/>
            <person name="Thornton R."/>
            <person name="Saada N."/>
            <person name="Wilczek-Boney K.B."/>
            <person name="Lee S."/>
            <person name="Kovar C."/>
            <person name="Wu Y."/>
            <person name="Scherer S.E."/>
            <person name="Worley K.C."/>
            <person name="Muzny D.M."/>
            <person name="Gibbs R."/>
        </authorList>
    </citation>
    <scope>NUCLEOTIDE SEQUENCE</scope>
    <source>
        <strain evidence="4">Brora</strain>
    </source>
</reference>
<dbReference type="Gene3D" id="3.30.230.70">
    <property type="entry name" value="GHMP Kinase, N-terminal domain"/>
    <property type="match status" value="1"/>
</dbReference>
<dbReference type="EnsemblMetazoa" id="SMAR014859-RA">
    <property type="protein sequence ID" value="SMAR014859-PA"/>
    <property type="gene ID" value="SMAR014859"/>
</dbReference>
<dbReference type="InterPro" id="IPR036345">
    <property type="entry name" value="ExoRNase_PH_dom2_sf"/>
</dbReference>
<dbReference type="SUPFAM" id="SSF54211">
    <property type="entry name" value="Ribosomal protein S5 domain 2-like"/>
    <property type="match status" value="1"/>
</dbReference>
<organism evidence="3 4">
    <name type="scientific">Strigamia maritima</name>
    <name type="common">European centipede</name>
    <name type="synonym">Geophilus maritimus</name>
    <dbReference type="NCBI Taxonomy" id="126957"/>
    <lineage>
        <taxon>Eukaryota</taxon>
        <taxon>Metazoa</taxon>
        <taxon>Ecdysozoa</taxon>
        <taxon>Arthropoda</taxon>
        <taxon>Myriapoda</taxon>
        <taxon>Chilopoda</taxon>
        <taxon>Pleurostigmophora</taxon>
        <taxon>Geophilomorpha</taxon>
        <taxon>Linotaeniidae</taxon>
        <taxon>Strigamia</taxon>
    </lineage>
</organism>
<dbReference type="InterPro" id="IPR020568">
    <property type="entry name" value="Ribosomal_Su5_D2-typ_SF"/>
</dbReference>
<reference evidence="3" key="2">
    <citation type="submission" date="2015-02" db="UniProtKB">
        <authorList>
            <consortium name="EnsemblMetazoa"/>
        </authorList>
    </citation>
    <scope>IDENTIFICATION</scope>
</reference>
<accession>T1JLX9</accession>
<dbReference type="GO" id="GO:0000460">
    <property type="term" value="P:maturation of 5.8S rRNA"/>
    <property type="evidence" value="ECO:0007669"/>
    <property type="project" value="TreeGrafter"/>
</dbReference>
<feature type="domain" description="Exoribonuclease phosphorolytic" evidence="1">
    <location>
        <begin position="333"/>
        <end position="468"/>
    </location>
</feature>
<dbReference type="EMBL" id="JH431426">
    <property type="status" value="NOT_ANNOTATED_CDS"/>
    <property type="molecule type" value="Genomic_DNA"/>
</dbReference>
<sequence>MSREMAMLLSRHLKSKQTPRIKKMRFKLDAHRPKHAIERILVPWMSKFEWQTIKQQIFSSEIQDKISALNRLTVWKSRCCGRIPLGIEVTDALLRAYVRDCKCQNSQEAQILHGDLVMMYSSAIIRFVNLVTEIGQTGTKNTPVNILAKKVDIPEWLVDLRHEASHSNFPALSTLQAGFHLAMSWIEENYWNAEAARMSDIGTNDALDKFTTKNKLNLNKNSPLKHKWELASEQIEWQNYPLGVLPSQLQEIPFLDLTLPVSVDSLYSHQPAVLRGCIVDTSDTETVMEEENHDNAVDFDLPNLEERYLQPLDYHRKFFKNDTRPDGRNLTKVRPFGINIGSISTADGSSVIKLGHTTVVCGIKTVLLNEKPRDDKLCSLITISVDLSPICSSLFRSGPTNEQTQIANQFLIDVLNNSKCVSIADLHIPGIKYCHRLYCDIQCLNYDGNFLDAATTALISALKTVRLPNVKIDSQTGEINEIEQGKKLLKLVNHPVSTTFIIFDEDIILIDPTSDEEAVASATLTITITEGNKISNLYKPGIK</sequence>
<evidence type="ECO:0000259" key="1">
    <source>
        <dbReference type="Pfam" id="PF01138"/>
    </source>
</evidence>
<dbReference type="PANTHER" id="PTHR15002">
    <property type="entry name" value="RIBOSOMAL BIOGENESIS PROTEIN LAS1L"/>
    <property type="match status" value="1"/>
</dbReference>
<dbReference type="eggNOG" id="KOG1613">
    <property type="taxonomic scope" value="Eukaryota"/>
</dbReference>
<dbReference type="InterPro" id="IPR015847">
    <property type="entry name" value="ExoRNase_PH_dom2"/>
</dbReference>
<dbReference type="GO" id="GO:0090730">
    <property type="term" value="C:Las1 complex"/>
    <property type="evidence" value="ECO:0007669"/>
    <property type="project" value="InterPro"/>
</dbReference>
<dbReference type="SUPFAM" id="SSF55666">
    <property type="entry name" value="Ribonuclease PH domain 2-like"/>
    <property type="match status" value="1"/>
</dbReference>
<dbReference type="Pfam" id="PF04031">
    <property type="entry name" value="Las1"/>
    <property type="match status" value="1"/>
</dbReference>
<dbReference type="AlphaFoldDB" id="T1JLX9"/>
<dbReference type="GO" id="GO:0030687">
    <property type="term" value="C:preribosome, large subunit precursor"/>
    <property type="evidence" value="ECO:0007669"/>
    <property type="project" value="TreeGrafter"/>
</dbReference>
<evidence type="ECO:0000313" key="3">
    <source>
        <dbReference type="EnsemblMetazoa" id="SMAR014859-PA"/>
    </source>
</evidence>
<name>T1JLX9_STRMM</name>
<protein>
    <submittedName>
        <fullName evidence="3">Uncharacterized protein</fullName>
    </submittedName>
</protein>
<evidence type="ECO:0000313" key="4">
    <source>
        <dbReference type="Proteomes" id="UP000014500"/>
    </source>
</evidence>
<dbReference type="HOGENOM" id="CLU_501876_0_0_1"/>
<evidence type="ECO:0000259" key="2">
    <source>
        <dbReference type="Pfam" id="PF03725"/>
    </source>
</evidence>
<dbReference type="Pfam" id="PF03725">
    <property type="entry name" value="RNase_PH_C"/>
    <property type="match status" value="1"/>
</dbReference>
<dbReference type="Proteomes" id="UP000014500">
    <property type="component" value="Unassembled WGS sequence"/>
</dbReference>
<dbReference type="Pfam" id="PF01138">
    <property type="entry name" value="RNase_PH"/>
    <property type="match status" value="1"/>
</dbReference>
<feature type="domain" description="Exoribonuclease phosphorolytic" evidence="2">
    <location>
        <begin position="495"/>
        <end position="541"/>
    </location>
</feature>
<proteinExistence type="predicted"/>
<dbReference type="InterPro" id="IPR027408">
    <property type="entry name" value="PNPase/RNase_PH_dom_sf"/>
</dbReference>
<dbReference type="eggNOG" id="KOG2425">
    <property type="taxonomic scope" value="Eukaryota"/>
</dbReference>
<dbReference type="GO" id="GO:0004519">
    <property type="term" value="F:endonuclease activity"/>
    <property type="evidence" value="ECO:0007669"/>
    <property type="project" value="InterPro"/>
</dbReference>
<dbReference type="STRING" id="126957.T1JLX9"/>
<dbReference type="InterPro" id="IPR001247">
    <property type="entry name" value="ExoRNase_PH_dom1"/>
</dbReference>
<keyword evidence="4" id="KW-1185">Reference proteome</keyword>
<dbReference type="InterPro" id="IPR007174">
    <property type="entry name" value="Las1"/>
</dbReference>
<dbReference type="PANTHER" id="PTHR15002:SF0">
    <property type="entry name" value="RIBOSOMAL BIOGENESIS PROTEIN LAS1L"/>
    <property type="match status" value="1"/>
</dbReference>
<dbReference type="GO" id="GO:0000470">
    <property type="term" value="P:maturation of LSU-rRNA"/>
    <property type="evidence" value="ECO:0007669"/>
    <property type="project" value="TreeGrafter"/>
</dbReference>